<keyword evidence="1" id="KW-1133">Transmembrane helix</keyword>
<keyword evidence="1" id="KW-0472">Membrane</keyword>
<accession>A0A6A3I0U9</accession>
<name>A0A6A3I0U9_9STRA</name>
<feature type="signal peptide" evidence="2">
    <location>
        <begin position="1"/>
        <end position="20"/>
    </location>
</feature>
<comment type="caution">
    <text evidence="3">The sequence shown here is derived from an EMBL/GenBank/DDBJ whole genome shotgun (WGS) entry which is preliminary data.</text>
</comment>
<keyword evidence="1" id="KW-0812">Transmembrane</keyword>
<dbReference type="Proteomes" id="UP000429607">
    <property type="component" value="Unassembled WGS sequence"/>
</dbReference>
<evidence type="ECO:0000313" key="3">
    <source>
        <dbReference type="EMBL" id="KAE8974034.1"/>
    </source>
</evidence>
<evidence type="ECO:0000256" key="2">
    <source>
        <dbReference type="SAM" id="SignalP"/>
    </source>
</evidence>
<feature type="chain" id="PRO_5036164250" evidence="2">
    <location>
        <begin position="21"/>
        <end position="54"/>
    </location>
</feature>
<keyword evidence="2" id="KW-0732">Signal</keyword>
<gene>
    <name evidence="3" type="ORF">PR001_g26126</name>
    <name evidence="4" type="ORF">PR003_g26307</name>
</gene>
<sequence length="54" mass="5790">MLPILPLSSLVIVCPTRCSAIPSPISADTPSLVSSLVGALLYAFFAVFFHLLHY</sequence>
<proteinExistence type="predicted"/>
<evidence type="ECO:0000313" key="6">
    <source>
        <dbReference type="Proteomes" id="UP000434957"/>
    </source>
</evidence>
<dbReference type="AlphaFoldDB" id="A0A6A3I0U9"/>
<dbReference type="Proteomes" id="UP000434957">
    <property type="component" value="Unassembled WGS sequence"/>
</dbReference>
<evidence type="ECO:0000256" key="1">
    <source>
        <dbReference type="SAM" id="Phobius"/>
    </source>
</evidence>
<protein>
    <submittedName>
        <fullName evidence="3">Uncharacterized protein</fullName>
    </submittedName>
</protein>
<dbReference type="EMBL" id="QXFT01003371">
    <property type="protein sequence ID" value="KAE9286495.1"/>
    <property type="molecule type" value="Genomic_DNA"/>
</dbReference>
<evidence type="ECO:0000313" key="5">
    <source>
        <dbReference type="Proteomes" id="UP000429607"/>
    </source>
</evidence>
<evidence type="ECO:0000313" key="4">
    <source>
        <dbReference type="EMBL" id="KAE9286495.1"/>
    </source>
</evidence>
<keyword evidence="6" id="KW-1185">Reference proteome</keyword>
<organism evidence="3 5">
    <name type="scientific">Phytophthora rubi</name>
    <dbReference type="NCBI Taxonomy" id="129364"/>
    <lineage>
        <taxon>Eukaryota</taxon>
        <taxon>Sar</taxon>
        <taxon>Stramenopiles</taxon>
        <taxon>Oomycota</taxon>
        <taxon>Peronosporomycetes</taxon>
        <taxon>Peronosporales</taxon>
        <taxon>Peronosporaceae</taxon>
        <taxon>Phytophthora</taxon>
    </lineage>
</organism>
<feature type="transmembrane region" description="Helical" evidence="1">
    <location>
        <begin position="30"/>
        <end position="52"/>
    </location>
</feature>
<reference evidence="3 5" key="1">
    <citation type="submission" date="2018-09" db="EMBL/GenBank/DDBJ databases">
        <title>Genomic investigation of the strawberry pathogen Phytophthora fragariae indicates pathogenicity is determined by transcriptional variation in three key races.</title>
        <authorList>
            <person name="Adams T.M."/>
            <person name="Armitage A.D."/>
            <person name="Sobczyk M.K."/>
            <person name="Bates H.J."/>
            <person name="Dunwell J.M."/>
            <person name="Nellist C.F."/>
            <person name="Harrison R.J."/>
        </authorList>
    </citation>
    <scope>NUCLEOTIDE SEQUENCE [LARGE SCALE GENOMIC DNA]</scope>
    <source>
        <strain evidence="3 5">SCRP249</strain>
        <strain evidence="4 6">SCRP333</strain>
    </source>
</reference>
<dbReference type="EMBL" id="QXFV01003770">
    <property type="protein sequence ID" value="KAE8974034.1"/>
    <property type="molecule type" value="Genomic_DNA"/>
</dbReference>